<dbReference type="AlphaFoldDB" id="A0AAE0BGH0"/>
<gene>
    <name evidence="1" type="ORF">CYMTET_53708</name>
</gene>
<protein>
    <submittedName>
        <fullName evidence="1">Uncharacterized protein</fullName>
    </submittedName>
</protein>
<name>A0AAE0BGH0_9CHLO</name>
<sequence length="424" mass="46799">MASFMLQCSDGAVKVNSDDASTMEGACDFFRAVFAHDTTEAEHRIISKLDWTTDTTSQLVKLLTTPPATDVKIPLTDLADLAQAADQLLIDLEVVPPNFSGDNRKSDHHTPAITPEAFLSRVAGDWALPAVWNFELANHCAYDIYQAWPKFLAHGIIVLETPEDDVLVSVFVRRPLRPNDNNEDGKSRQLDSLLIDITMSIGMLPFGTNHRLELRLCSNVLSIGESVLATRVILSDAQKTSMRNGKTFVSEEFSLRIPCWRRSFMTNRLIDELKARYGVRAYVHNKNSLGYYLDGGQESCPTFFGNAAQLSAVLQVFPESLMCDTLVSPTFHVNRKGARCALRVCAPTSESLTWLMSAVTKCIDNPLTLGLDISANAYFAVKTVPDMKLLLADLASSIAEARAMGSSLLQSIKIIELNYPKGVF</sequence>
<dbReference type="EMBL" id="LGRX02035157">
    <property type="protein sequence ID" value="KAK3236131.1"/>
    <property type="molecule type" value="Genomic_DNA"/>
</dbReference>
<accession>A0AAE0BGH0</accession>
<evidence type="ECO:0000313" key="1">
    <source>
        <dbReference type="EMBL" id="KAK3236131.1"/>
    </source>
</evidence>
<keyword evidence="2" id="KW-1185">Reference proteome</keyword>
<reference evidence="1 2" key="1">
    <citation type="journal article" date="2015" name="Genome Biol. Evol.">
        <title>Comparative Genomics of a Bacterivorous Green Alga Reveals Evolutionary Causalities and Consequences of Phago-Mixotrophic Mode of Nutrition.</title>
        <authorList>
            <person name="Burns J.A."/>
            <person name="Paasch A."/>
            <person name="Narechania A."/>
            <person name="Kim E."/>
        </authorList>
    </citation>
    <scope>NUCLEOTIDE SEQUENCE [LARGE SCALE GENOMIC DNA]</scope>
    <source>
        <strain evidence="1 2">PLY_AMNH</strain>
    </source>
</reference>
<evidence type="ECO:0000313" key="2">
    <source>
        <dbReference type="Proteomes" id="UP001190700"/>
    </source>
</evidence>
<comment type="caution">
    <text evidence="1">The sequence shown here is derived from an EMBL/GenBank/DDBJ whole genome shotgun (WGS) entry which is preliminary data.</text>
</comment>
<dbReference type="Proteomes" id="UP001190700">
    <property type="component" value="Unassembled WGS sequence"/>
</dbReference>
<proteinExistence type="predicted"/>
<organism evidence="1 2">
    <name type="scientific">Cymbomonas tetramitiformis</name>
    <dbReference type="NCBI Taxonomy" id="36881"/>
    <lineage>
        <taxon>Eukaryota</taxon>
        <taxon>Viridiplantae</taxon>
        <taxon>Chlorophyta</taxon>
        <taxon>Pyramimonadophyceae</taxon>
        <taxon>Pyramimonadales</taxon>
        <taxon>Pyramimonadaceae</taxon>
        <taxon>Cymbomonas</taxon>
    </lineage>
</organism>